<keyword evidence="2" id="KW-1185">Reference proteome</keyword>
<sequence length="178" mass="19985">MCATVNASRSFKNLRPRTGLNSTPIVDPRSLYSSRGTRKPLVVHRSVHRTIALTRSTPLCQSRQCHESCLSALHLRTIVNGMPQCAVKTFHLVLYPNNPTWMDDWLCVKNGIRLCVLHCIEVQCNIVQCNKSTRWINCIRLLVGSATAGGSCSDPKHTNQQTSKPSRKCRQEVFGKIQ</sequence>
<dbReference type="AlphaFoldDB" id="A0A448ZDX7"/>
<proteinExistence type="predicted"/>
<organism evidence="1 2">
    <name type="scientific">Pseudo-nitzschia multistriata</name>
    <dbReference type="NCBI Taxonomy" id="183589"/>
    <lineage>
        <taxon>Eukaryota</taxon>
        <taxon>Sar</taxon>
        <taxon>Stramenopiles</taxon>
        <taxon>Ochrophyta</taxon>
        <taxon>Bacillariophyta</taxon>
        <taxon>Bacillariophyceae</taxon>
        <taxon>Bacillariophycidae</taxon>
        <taxon>Bacillariales</taxon>
        <taxon>Bacillariaceae</taxon>
        <taxon>Pseudo-nitzschia</taxon>
    </lineage>
</organism>
<gene>
    <name evidence="1" type="ORF">PSNMU_V1.4_AUG-EV-PASAV3_0071350</name>
</gene>
<name>A0A448ZDX7_9STRA</name>
<protein>
    <submittedName>
        <fullName evidence="1">Uncharacterized protein</fullName>
    </submittedName>
</protein>
<dbReference type="Proteomes" id="UP000291116">
    <property type="component" value="Unassembled WGS sequence"/>
</dbReference>
<accession>A0A448ZDX7</accession>
<reference evidence="1 2" key="1">
    <citation type="submission" date="2019-01" db="EMBL/GenBank/DDBJ databases">
        <authorList>
            <person name="Ferrante I. M."/>
        </authorList>
    </citation>
    <scope>NUCLEOTIDE SEQUENCE [LARGE SCALE GENOMIC DNA]</scope>
    <source>
        <strain evidence="1 2">B856</strain>
    </source>
</reference>
<evidence type="ECO:0000313" key="2">
    <source>
        <dbReference type="Proteomes" id="UP000291116"/>
    </source>
</evidence>
<dbReference type="EMBL" id="CAACVS010000269">
    <property type="protein sequence ID" value="VEU40247.1"/>
    <property type="molecule type" value="Genomic_DNA"/>
</dbReference>
<evidence type="ECO:0000313" key="1">
    <source>
        <dbReference type="EMBL" id="VEU40247.1"/>
    </source>
</evidence>